<keyword evidence="2" id="KW-0813">Transport</keyword>
<dbReference type="AlphaFoldDB" id="A0A6L8LRU1"/>
<keyword evidence="7 9" id="KW-0472">Membrane</keyword>
<evidence type="ECO:0000256" key="8">
    <source>
        <dbReference type="ARBA" id="ARBA00035655"/>
    </source>
</evidence>
<sequence>MMDSLPWTSFLGGLLLGLSAVFLFVIHGKVAGISGMLNGLLSPVKGDRLWRVLFLVGLTAGGLACLAILDIQVPDTTSIPIHTLILAGLLVGFGTRLANGCTSGHGICGIGRFSVRSVVATCVFMLFAMVTVWLTYEIQL</sequence>
<evidence type="ECO:0000256" key="7">
    <source>
        <dbReference type="ARBA" id="ARBA00023136"/>
    </source>
</evidence>
<evidence type="ECO:0000256" key="5">
    <source>
        <dbReference type="ARBA" id="ARBA00022692"/>
    </source>
</evidence>
<accession>A0A6L8LRU1</accession>
<evidence type="ECO:0000256" key="3">
    <source>
        <dbReference type="ARBA" id="ARBA00022475"/>
    </source>
</evidence>
<feature type="transmembrane region" description="Helical" evidence="9">
    <location>
        <begin position="49"/>
        <end position="69"/>
    </location>
</feature>
<keyword evidence="11" id="KW-1185">Reference proteome</keyword>
<dbReference type="PANTHER" id="PTHR30574">
    <property type="entry name" value="INNER MEMBRANE PROTEIN YEDE"/>
    <property type="match status" value="1"/>
</dbReference>
<dbReference type="InterPro" id="IPR007272">
    <property type="entry name" value="Sulf_transp_TsuA/YedE"/>
</dbReference>
<evidence type="ECO:0000256" key="2">
    <source>
        <dbReference type="ARBA" id="ARBA00022448"/>
    </source>
</evidence>
<organism evidence="10 11">
    <name type="scientific">Vibrio tetraodonis subsp. pristinus</name>
    <dbReference type="NCBI Taxonomy" id="2695891"/>
    <lineage>
        <taxon>Bacteria</taxon>
        <taxon>Pseudomonadati</taxon>
        <taxon>Pseudomonadota</taxon>
        <taxon>Gammaproteobacteria</taxon>
        <taxon>Vibrionales</taxon>
        <taxon>Vibrionaceae</taxon>
        <taxon>Vibrio</taxon>
    </lineage>
</organism>
<comment type="caution">
    <text evidence="10">The sequence shown here is derived from an EMBL/GenBank/DDBJ whole genome shotgun (WGS) entry which is preliminary data.</text>
</comment>
<protein>
    <submittedName>
        <fullName evidence="10">YeeE/YedE family protein</fullName>
    </submittedName>
</protein>
<dbReference type="Pfam" id="PF04143">
    <property type="entry name" value="Sulf_transp"/>
    <property type="match status" value="1"/>
</dbReference>
<evidence type="ECO:0000256" key="6">
    <source>
        <dbReference type="ARBA" id="ARBA00022989"/>
    </source>
</evidence>
<dbReference type="Proteomes" id="UP000478571">
    <property type="component" value="Unassembled WGS sequence"/>
</dbReference>
<proteinExistence type="inferred from homology"/>
<keyword evidence="5 9" id="KW-0812">Transmembrane</keyword>
<evidence type="ECO:0000256" key="1">
    <source>
        <dbReference type="ARBA" id="ARBA00004429"/>
    </source>
</evidence>
<evidence type="ECO:0000256" key="4">
    <source>
        <dbReference type="ARBA" id="ARBA00022519"/>
    </source>
</evidence>
<feature type="transmembrane region" description="Helical" evidence="9">
    <location>
        <begin position="118"/>
        <end position="136"/>
    </location>
</feature>
<evidence type="ECO:0000313" key="10">
    <source>
        <dbReference type="EMBL" id="MYM58791.1"/>
    </source>
</evidence>
<evidence type="ECO:0000256" key="9">
    <source>
        <dbReference type="SAM" id="Phobius"/>
    </source>
</evidence>
<dbReference type="GO" id="GO:0005886">
    <property type="term" value="C:plasma membrane"/>
    <property type="evidence" value="ECO:0007669"/>
    <property type="project" value="UniProtKB-SubCell"/>
</dbReference>
<dbReference type="RefSeq" id="WP_160928009.1">
    <property type="nucleotide sequence ID" value="NZ_WWEU01000002.1"/>
</dbReference>
<keyword evidence="4" id="KW-0997">Cell inner membrane</keyword>
<comment type="similarity">
    <text evidence="8">Belongs to the TsuA/YedE (TC 9.B.102) family.</text>
</comment>
<dbReference type="EMBL" id="WWEU01000002">
    <property type="protein sequence ID" value="MYM58791.1"/>
    <property type="molecule type" value="Genomic_DNA"/>
</dbReference>
<evidence type="ECO:0000313" key="11">
    <source>
        <dbReference type="Proteomes" id="UP000478571"/>
    </source>
</evidence>
<gene>
    <name evidence="10" type="ORF">GTG28_06110</name>
</gene>
<name>A0A6L8LRU1_9VIBR</name>
<dbReference type="PANTHER" id="PTHR30574:SF1">
    <property type="entry name" value="SULPHUR TRANSPORT DOMAIN-CONTAINING PROTEIN"/>
    <property type="match status" value="1"/>
</dbReference>
<comment type="subcellular location">
    <subcellularLocation>
        <location evidence="1">Cell inner membrane</location>
        <topology evidence="1">Multi-pass membrane protein</topology>
    </subcellularLocation>
</comment>
<keyword evidence="6 9" id="KW-1133">Transmembrane helix</keyword>
<reference evidence="10 11" key="1">
    <citation type="submission" date="2020-01" db="EMBL/GenBank/DDBJ databases">
        <title>Draft Genome Sequence of Vibrio sp. strain OCN044, Isolated from a Healthy Coral at Palmyra Atoll.</title>
        <authorList>
            <person name="Videau P."/>
            <person name="Loughran R."/>
            <person name="Esquivel A."/>
            <person name="Deadmond M."/>
            <person name="Paddock B.E."/>
            <person name="Saw J.H."/>
            <person name="Ushijima B."/>
        </authorList>
    </citation>
    <scope>NUCLEOTIDE SEQUENCE [LARGE SCALE GENOMIC DNA]</scope>
    <source>
        <strain evidence="10 11">OCN044</strain>
    </source>
</reference>
<feature type="transmembrane region" description="Helical" evidence="9">
    <location>
        <begin position="81"/>
        <end position="98"/>
    </location>
</feature>
<keyword evidence="3" id="KW-1003">Cell membrane</keyword>